<evidence type="ECO:0000313" key="2">
    <source>
        <dbReference type="EMBL" id="KAK6133845.1"/>
    </source>
</evidence>
<dbReference type="PANTHER" id="PTHR31672:SF13">
    <property type="entry name" value="F-BOX PROTEIN CPR30-LIKE"/>
    <property type="match status" value="1"/>
</dbReference>
<dbReference type="InterPro" id="IPR001810">
    <property type="entry name" value="F-box_dom"/>
</dbReference>
<organism evidence="2 3">
    <name type="scientific">Rehmannia glutinosa</name>
    <name type="common">Chinese foxglove</name>
    <dbReference type="NCBI Taxonomy" id="99300"/>
    <lineage>
        <taxon>Eukaryota</taxon>
        <taxon>Viridiplantae</taxon>
        <taxon>Streptophyta</taxon>
        <taxon>Embryophyta</taxon>
        <taxon>Tracheophyta</taxon>
        <taxon>Spermatophyta</taxon>
        <taxon>Magnoliopsida</taxon>
        <taxon>eudicotyledons</taxon>
        <taxon>Gunneridae</taxon>
        <taxon>Pentapetalae</taxon>
        <taxon>asterids</taxon>
        <taxon>lamiids</taxon>
        <taxon>Lamiales</taxon>
        <taxon>Orobanchaceae</taxon>
        <taxon>Rehmannieae</taxon>
        <taxon>Rehmannia</taxon>
    </lineage>
</organism>
<evidence type="ECO:0000313" key="3">
    <source>
        <dbReference type="Proteomes" id="UP001318860"/>
    </source>
</evidence>
<protein>
    <recommendedName>
        <fullName evidence="1">F-box domain-containing protein</fullName>
    </recommendedName>
</protein>
<dbReference type="CDD" id="cd22157">
    <property type="entry name" value="F-box_AtFBW1-like"/>
    <property type="match status" value="1"/>
</dbReference>
<dbReference type="InterPro" id="IPR013187">
    <property type="entry name" value="F-box-assoc_dom_typ3"/>
</dbReference>
<comment type="caution">
    <text evidence="2">The sequence shown here is derived from an EMBL/GenBank/DDBJ whole genome shotgun (WGS) entry which is preliminary data.</text>
</comment>
<dbReference type="PANTHER" id="PTHR31672">
    <property type="entry name" value="BNACNNG10540D PROTEIN"/>
    <property type="match status" value="1"/>
</dbReference>
<dbReference type="SUPFAM" id="SSF81383">
    <property type="entry name" value="F-box domain"/>
    <property type="match status" value="1"/>
</dbReference>
<proteinExistence type="predicted"/>
<sequence>MALLKISSNPVAPNTASFTATLLQNLDLINNNENLGKFCVLTLILYPTSWVPKLIGSVSDLVQTLGSHLSHKNGRNLMSSSDSEKVVMEIHNISNPELPGDVIIEILSWLPVQSILKFRCVCKSWLSSISSQQFVKTHLRNSKQDSNFRHHRIILNCRSNFKQFSIPSLLYEPIIDAFDMNDVAYNPKKLANWVVGSCDGLICAAINKKHMILWNPSTRIFKKLPAFDVELNGSGFFAYGFGFDKASDDYKVVGFFDSSWGLLEQTVKVYSLKSDQWKTIKSFEDCWPMNDPATFANGKLYWNAYFKLEFKCVWDIIFLDLETDELGLLQVPNYVKDCSYSKLGESEGCLYVLCIHLTSADLWIIHDYGIGKETWTKMVSIPYPDDFWRNSHKTTFYVLKNGEVLLHSGSKFLIFDAKDGSFRYSEIRSPEIRSSCDFMATNTYVESLVSPVGL</sequence>
<dbReference type="SUPFAM" id="SSF50965">
    <property type="entry name" value="Galactose oxidase, central domain"/>
    <property type="match status" value="1"/>
</dbReference>
<dbReference type="InterPro" id="IPR050796">
    <property type="entry name" value="SCF_F-box_component"/>
</dbReference>
<dbReference type="Pfam" id="PF08268">
    <property type="entry name" value="FBA_3"/>
    <property type="match status" value="1"/>
</dbReference>
<dbReference type="Pfam" id="PF00646">
    <property type="entry name" value="F-box"/>
    <property type="match status" value="1"/>
</dbReference>
<dbReference type="PROSITE" id="PS50181">
    <property type="entry name" value="FBOX"/>
    <property type="match status" value="1"/>
</dbReference>
<reference evidence="2 3" key="1">
    <citation type="journal article" date="2021" name="Comput. Struct. Biotechnol. J.">
        <title>De novo genome assembly of the potent medicinal plant Rehmannia glutinosa using nanopore technology.</title>
        <authorList>
            <person name="Ma L."/>
            <person name="Dong C."/>
            <person name="Song C."/>
            <person name="Wang X."/>
            <person name="Zheng X."/>
            <person name="Niu Y."/>
            <person name="Chen S."/>
            <person name="Feng W."/>
        </authorList>
    </citation>
    <scope>NUCLEOTIDE SEQUENCE [LARGE SCALE GENOMIC DNA]</scope>
    <source>
        <strain evidence="2">DH-2019</strain>
    </source>
</reference>
<accession>A0ABR0VHI8</accession>
<dbReference type="NCBIfam" id="TIGR01640">
    <property type="entry name" value="F_box_assoc_1"/>
    <property type="match status" value="1"/>
</dbReference>
<gene>
    <name evidence="2" type="ORF">DH2020_032395</name>
</gene>
<evidence type="ECO:0000259" key="1">
    <source>
        <dbReference type="PROSITE" id="PS50181"/>
    </source>
</evidence>
<dbReference type="SMART" id="SM00256">
    <property type="entry name" value="FBOX"/>
    <property type="match status" value="1"/>
</dbReference>
<dbReference type="InterPro" id="IPR011043">
    <property type="entry name" value="Gal_Oxase/kelch_b-propeller"/>
</dbReference>
<dbReference type="EMBL" id="JABTTQ020001205">
    <property type="protein sequence ID" value="KAK6133845.1"/>
    <property type="molecule type" value="Genomic_DNA"/>
</dbReference>
<dbReference type="Proteomes" id="UP001318860">
    <property type="component" value="Unassembled WGS sequence"/>
</dbReference>
<dbReference type="InterPro" id="IPR036047">
    <property type="entry name" value="F-box-like_dom_sf"/>
</dbReference>
<dbReference type="Gene3D" id="1.20.1280.50">
    <property type="match status" value="1"/>
</dbReference>
<name>A0ABR0VHI8_REHGL</name>
<feature type="domain" description="F-box" evidence="1">
    <location>
        <begin position="92"/>
        <end position="138"/>
    </location>
</feature>
<dbReference type="InterPro" id="IPR017451">
    <property type="entry name" value="F-box-assoc_interact_dom"/>
</dbReference>
<keyword evidence="3" id="KW-1185">Reference proteome</keyword>